<dbReference type="AlphaFoldDB" id="A0AAD4I7Y6"/>
<sequence>MASTVARVLRQAAERRRVRAAVFWKYQEDCIAGCTAGLLDHVLPHAQAVHDAGGGVGRSGGGEALDATKLQPTAAVVEWTAQVGLVWGTDAADEGHERRRDWLVGSMVDSGPGGGIGQRAVEWPQHGSTICK</sequence>
<organism evidence="1 2">
    <name type="scientific">Alternaria panax</name>
    <dbReference type="NCBI Taxonomy" id="48097"/>
    <lineage>
        <taxon>Eukaryota</taxon>
        <taxon>Fungi</taxon>
        <taxon>Dikarya</taxon>
        <taxon>Ascomycota</taxon>
        <taxon>Pezizomycotina</taxon>
        <taxon>Dothideomycetes</taxon>
        <taxon>Pleosporomycetidae</taxon>
        <taxon>Pleosporales</taxon>
        <taxon>Pleosporineae</taxon>
        <taxon>Pleosporaceae</taxon>
        <taxon>Alternaria</taxon>
        <taxon>Alternaria sect. Panax</taxon>
    </lineage>
</organism>
<gene>
    <name evidence="1" type="ORF">G6011_05052</name>
</gene>
<name>A0AAD4I7Y6_9PLEO</name>
<dbReference type="Proteomes" id="UP001199106">
    <property type="component" value="Unassembled WGS sequence"/>
</dbReference>
<accession>A0AAD4I7Y6</accession>
<protein>
    <submittedName>
        <fullName evidence="1">Uncharacterized protein</fullName>
    </submittedName>
</protein>
<proteinExistence type="predicted"/>
<dbReference type="EMBL" id="JAANER010000007">
    <property type="protein sequence ID" value="KAG9187181.1"/>
    <property type="molecule type" value="Genomic_DNA"/>
</dbReference>
<keyword evidence="2" id="KW-1185">Reference proteome</keyword>
<comment type="caution">
    <text evidence="1">The sequence shown here is derived from an EMBL/GenBank/DDBJ whole genome shotgun (WGS) entry which is preliminary data.</text>
</comment>
<evidence type="ECO:0000313" key="1">
    <source>
        <dbReference type="EMBL" id="KAG9187181.1"/>
    </source>
</evidence>
<evidence type="ECO:0000313" key="2">
    <source>
        <dbReference type="Proteomes" id="UP001199106"/>
    </source>
</evidence>
<reference evidence="1" key="1">
    <citation type="submission" date="2021-07" db="EMBL/GenBank/DDBJ databases">
        <title>Genome Resource of American Ginseng Black Spot Pathogen Alternaria panax.</title>
        <authorList>
            <person name="Qiu C."/>
            <person name="Wang W."/>
            <person name="Liu Z."/>
        </authorList>
    </citation>
    <scope>NUCLEOTIDE SEQUENCE</scope>
    <source>
        <strain evidence="1">BNCC115425</strain>
    </source>
</reference>